<comment type="caution">
    <text evidence="1">The sequence shown here is derived from an EMBL/GenBank/DDBJ whole genome shotgun (WGS) entry which is preliminary data.</text>
</comment>
<reference evidence="1" key="1">
    <citation type="submission" date="2021-05" db="EMBL/GenBank/DDBJ databases">
        <authorList>
            <person name="Pan Q."/>
            <person name="Jouanno E."/>
            <person name="Zahm M."/>
            <person name="Klopp C."/>
            <person name="Cabau C."/>
            <person name="Louis A."/>
            <person name="Berthelot C."/>
            <person name="Parey E."/>
            <person name="Roest Crollius H."/>
            <person name="Montfort J."/>
            <person name="Robinson-Rechavi M."/>
            <person name="Bouchez O."/>
            <person name="Lampietro C."/>
            <person name="Lopez Roques C."/>
            <person name="Donnadieu C."/>
            <person name="Postlethwait J."/>
            <person name="Bobe J."/>
            <person name="Dillon D."/>
            <person name="Chandos A."/>
            <person name="von Hippel F."/>
            <person name="Guiguen Y."/>
        </authorList>
    </citation>
    <scope>NUCLEOTIDE SEQUENCE</scope>
    <source>
        <strain evidence="1">YG-Jan2019</strain>
    </source>
</reference>
<dbReference type="EMBL" id="CM055753">
    <property type="protein sequence ID" value="KAJ7991605.1"/>
    <property type="molecule type" value="Genomic_DNA"/>
</dbReference>
<organism evidence="1 2">
    <name type="scientific">Dallia pectoralis</name>
    <name type="common">Alaska blackfish</name>
    <dbReference type="NCBI Taxonomy" id="75939"/>
    <lineage>
        <taxon>Eukaryota</taxon>
        <taxon>Metazoa</taxon>
        <taxon>Chordata</taxon>
        <taxon>Craniata</taxon>
        <taxon>Vertebrata</taxon>
        <taxon>Euteleostomi</taxon>
        <taxon>Actinopterygii</taxon>
        <taxon>Neopterygii</taxon>
        <taxon>Teleostei</taxon>
        <taxon>Protacanthopterygii</taxon>
        <taxon>Esociformes</taxon>
        <taxon>Umbridae</taxon>
        <taxon>Dallia</taxon>
    </lineage>
</organism>
<protein>
    <submittedName>
        <fullName evidence="1">Uncharacterized protein</fullName>
    </submittedName>
</protein>
<accession>A0ACC2FK13</accession>
<proteinExistence type="predicted"/>
<gene>
    <name evidence="1" type="ORF">DPEC_G00285640</name>
</gene>
<name>A0ACC2FK13_DALPE</name>
<sequence length="98" mass="10209">MVGALSGGAHSSGAADIIEREPGRRLSNVSAGAGSPGNKEGHTPTRPLHRTGMVRVPAVSLTPTDTVGNWVQGPLRPGTERITDSANYSTTDWSRGFN</sequence>
<dbReference type="Proteomes" id="UP001157502">
    <property type="component" value="Chromosome 26"/>
</dbReference>
<evidence type="ECO:0000313" key="2">
    <source>
        <dbReference type="Proteomes" id="UP001157502"/>
    </source>
</evidence>
<keyword evidence="2" id="KW-1185">Reference proteome</keyword>
<evidence type="ECO:0000313" key="1">
    <source>
        <dbReference type="EMBL" id="KAJ7991605.1"/>
    </source>
</evidence>